<organism evidence="1 2">
    <name type="scientific">Vitis vinifera</name>
    <name type="common">Grape</name>
    <dbReference type="NCBI Taxonomy" id="29760"/>
    <lineage>
        <taxon>Eukaryota</taxon>
        <taxon>Viridiplantae</taxon>
        <taxon>Streptophyta</taxon>
        <taxon>Embryophyta</taxon>
        <taxon>Tracheophyta</taxon>
        <taxon>Spermatophyta</taxon>
        <taxon>Magnoliopsida</taxon>
        <taxon>eudicotyledons</taxon>
        <taxon>Gunneridae</taxon>
        <taxon>Pentapetalae</taxon>
        <taxon>rosids</taxon>
        <taxon>Vitales</taxon>
        <taxon>Vitaceae</taxon>
        <taxon>Viteae</taxon>
        <taxon>Vitis</taxon>
    </lineage>
</organism>
<evidence type="ECO:0000313" key="1">
    <source>
        <dbReference type="EMBL" id="CBI33093.3"/>
    </source>
</evidence>
<sequence>MLYRIEHFSFGIGKSDWWTLCNWT</sequence>
<dbReference type="PaxDb" id="29760-VIT_00s0267g00050.t01"/>
<accession>D7TRG9</accession>
<keyword evidence="2" id="KW-1185">Reference proteome</keyword>
<dbReference type="InParanoid" id="D7TRG9"/>
<proteinExistence type="predicted"/>
<dbReference type="AlphaFoldDB" id="D7TRG9"/>
<reference evidence="2" key="1">
    <citation type="journal article" date="2007" name="Nature">
        <title>The grapevine genome sequence suggests ancestral hexaploidization in major angiosperm phyla.</title>
        <authorList>
            <consortium name="The French-Italian Public Consortium for Grapevine Genome Characterization."/>
            <person name="Jaillon O."/>
            <person name="Aury J.-M."/>
            <person name="Noel B."/>
            <person name="Policriti A."/>
            <person name="Clepet C."/>
            <person name="Casagrande A."/>
            <person name="Choisne N."/>
            <person name="Aubourg S."/>
            <person name="Vitulo N."/>
            <person name="Jubin C."/>
            <person name="Vezzi A."/>
            <person name="Legeai F."/>
            <person name="Hugueney P."/>
            <person name="Dasilva C."/>
            <person name="Horner D."/>
            <person name="Mica E."/>
            <person name="Jublot D."/>
            <person name="Poulain J."/>
            <person name="Bruyere C."/>
            <person name="Billault A."/>
            <person name="Segurens B."/>
            <person name="Gouyvenoux M."/>
            <person name="Ugarte E."/>
            <person name="Cattonaro F."/>
            <person name="Anthouard V."/>
            <person name="Vico V."/>
            <person name="Del Fabbro C."/>
            <person name="Alaux M."/>
            <person name="Di Gaspero G."/>
            <person name="Dumas V."/>
            <person name="Felice N."/>
            <person name="Paillard S."/>
            <person name="Juman I."/>
            <person name="Moroldo M."/>
            <person name="Scalabrin S."/>
            <person name="Canaguier A."/>
            <person name="Le Clainche I."/>
            <person name="Malacrida G."/>
            <person name="Durand E."/>
            <person name="Pesole G."/>
            <person name="Laucou V."/>
            <person name="Chatelet P."/>
            <person name="Merdinoglu D."/>
            <person name="Delledonne M."/>
            <person name="Pezzotti M."/>
            <person name="Lecharny A."/>
            <person name="Scarpelli C."/>
            <person name="Artiguenave F."/>
            <person name="Pe M.E."/>
            <person name="Valle G."/>
            <person name="Morgante M."/>
            <person name="Caboche M."/>
            <person name="Adam-Blondon A.-F."/>
            <person name="Weissenbach J."/>
            <person name="Quetier F."/>
            <person name="Wincker P."/>
        </authorList>
    </citation>
    <scope>NUCLEOTIDE SEQUENCE [LARGE SCALE GENOMIC DNA]</scope>
    <source>
        <strain evidence="2">cv. Pinot noir / PN40024</strain>
    </source>
</reference>
<gene>
    <name evidence="1" type="ORF">VIT_00s0267g00050</name>
</gene>
<dbReference type="Proteomes" id="UP000009183">
    <property type="component" value="Unassembled WGS sequence, unordered"/>
</dbReference>
<evidence type="ECO:0000313" key="2">
    <source>
        <dbReference type="Proteomes" id="UP000009183"/>
    </source>
</evidence>
<dbReference type="EMBL" id="FN596024">
    <property type="protein sequence ID" value="CBI33093.3"/>
    <property type="molecule type" value="Genomic_DNA"/>
</dbReference>
<dbReference type="HOGENOM" id="CLU_3421771_0_0_1"/>
<protein>
    <submittedName>
        <fullName evidence="1">Uncharacterized protein</fullName>
    </submittedName>
</protein>
<name>D7TRG9_VITVI</name>